<dbReference type="AlphaFoldDB" id="A0A5N5SZ61"/>
<evidence type="ECO:0000256" key="5">
    <source>
        <dbReference type="PROSITE-ProRule" id="PRU00076"/>
    </source>
</evidence>
<dbReference type="Pfam" id="PF12947">
    <property type="entry name" value="EGF_3"/>
    <property type="match status" value="2"/>
</dbReference>
<evidence type="ECO:0000313" key="9">
    <source>
        <dbReference type="Proteomes" id="UP000326759"/>
    </source>
</evidence>
<keyword evidence="2" id="KW-0732">Signal</keyword>
<evidence type="ECO:0000313" key="8">
    <source>
        <dbReference type="EMBL" id="KAB7498999.1"/>
    </source>
</evidence>
<comment type="caution">
    <text evidence="8">The sequence shown here is derived from an EMBL/GenBank/DDBJ whole genome shotgun (WGS) entry which is preliminary data.</text>
</comment>
<proteinExistence type="predicted"/>
<dbReference type="OrthoDB" id="6375837at2759"/>
<evidence type="ECO:0000256" key="6">
    <source>
        <dbReference type="SAM" id="MobiDB-lite"/>
    </source>
</evidence>
<organism evidence="8 9">
    <name type="scientific">Armadillidium nasatum</name>
    <dbReference type="NCBI Taxonomy" id="96803"/>
    <lineage>
        <taxon>Eukaryota</taxon>
        <taxon>Metazoa</taxon>
        <taxon>Ecdysozoa</taxon>
        <taxon>Arthropoda</taxon>
        <taxon>Crustacea</taxon>
        <taxon>Multicrustacea</taxon>
        <taxon>Malacostraca</taxon>
        <taxon>Eumalacostraca</taxon>
        <taxon>Peracarida</taxon>
        <taxon>Isopoda</taxon>
        <taxon>Oniscidea</taxon>
        <taxon>Crinocheta</taxon>
        <taxon>Armadillidiidae</taxon>
        <taxon>Armadillidium</taxon>
    </lineage>
</organism>
<dbReference type="PROSITE" id="PS01186">
    <property type="entry name" value="EGF_2"/>
    <property type="match status" value="3"/>
</dbReference>
<evidence type="ECO:0000256" key="2">
    <source>
        <dbReference type="ARBA" id="ARBA00022729"/>
    </source>
</evidence>
<protein>
    <submittedName>
        <fullName evidence="8">Stabilin-2</fullName>
    </submittedName>
</protein>
<feature type="domain" description="EGF-like" evidence="7">
    <location>
        <begin position="28"/>
        <end position="66"/>
    </location>
</feature>
<evidence type="ECO:0000256" key="1">
    <source>
        <dbReference type="ARBA" id="ARBA00022536"/>
    </source>
</evidence>
<accession>A0A5N5SZ61</accession>
<evidence type="ECO:0000256" key="4">
    <source>
        <dbReference type="ARBA" id="ARBA00023157"/>
    </source>
</evidence>
<dbReference type="EMBL" id="SEYY01018786">
    <property type="protein sequence ID" value="KAB7498999.1"/>
    <property type="molecule type" value="Genomic_DNA"/>
</dbReference>
<feature type="domain" description="EGF-like" evidence="7">
    <location>
        <begin position="70"/>
        <end position="109"/>
    </location>
</feature>
<name>A0A5N5SZ61_9CRUS</name>
<dbReference type="Proteomes" id="UP000326759">
    <property type="component" value="Unassembled WGS sequence"/>
</dbReference>
<gene>
    <name evidence="8" type="primary">STAB2</name>
    <name evidence="8" type="ORF">Anas_02731</name>
</gene>
<reference evidence="8 9" key="1">
    <citation type="journal article" date="2019" name="PLoS Biol.">
        <title>Sex chromosomes control vertical transmission of feminizing Wolbachia symbionts in an isopod.</title>
        <authorList>
            <person name="Becking T."/>
            <person name="Chebbi M.A."/>
            <person name="Giraud I."/>
            <person name="Moumen B."/>
            <person name="Laverre T."/>
            <person name="Caubet Y."/>
            <person name="Peccoud J."/>
            <person name="Gilbert C."/>
            <person name="Cordaux R."/>
        </authorList>
    </citation>
    <scope>NUCLEOTIDE SEQUENCE [LARGE SCALE GENOMIC DNA]</scope>
    <source>
        <strain evidence="8">ANa2</strain>
        <tissue evidence="8">Whole body excluding digestive tract and cuticle</tissue>
    </source>
</reference>
<dbReference type="InterPro" id="IPR024731">
    <property type="entry name" value="NELL2-like_EGF"/>
</dbReference>
<dbReference type="PANTHER" id="PTHR24050">
    <property type="entry name" value="PA14 DOMAIN-CONTAINING PROTEIN"/>
    <property type="match status" value="1"/>
</dbReference>
<keyword evidence="9" id="KW-1185">Reference proteome</keyword>
<comment type="caution">
    <text evidence="5">Lacks conserved residue(s) required for the propagation of feature annotation.</text>
</comment>
<dbReference type="SUPFAM" id="SSF57184">
    <property type="entry name" value="Growth factor receptor domain"/>
    <property type="match status" value="1"/>
</dbReference>
<keyword evidence="4" id="KW-1015">Disulfide bond</keyword>
<dbReference type="SMART" id="SM00181">
    <property type="entry name" value="EGF"/>
    <property type="match status" value="2"/>
</dbReference>
<feature type="region of interest" description="Disordered" evidence="6">
    <location>
        <begin position="170"/>
        <end position="198"/>
    </location>
</feature>
<keyword evidence="1 5" id="KW-0245">EGF-like domain</keyword>
<dbReference type="Gene3D" id="2.10.25.10">
    <property type="entry name" value="Laminin"/>
    <property type="match status" value="3"/>
</dbReference>
<keyword evidence="3" id="KW-0677">Repeat</keyword>
<dbReference type="InterPro" id="IPR052235">
    <property type="entry name" value="Nephronectin_domain"/>
</dbReference>
<sequence>MLFVSTQKGSYTCQCRVGYSGDGYYCNPDITCHNAGCDPNASCQEINGEPECHCNVGYKGDGFFCTPDFGHDSCHFAQNCSPYAVCAPTSSGYSCRCLHGYRGDGYVCEVDRYQPRPESEDSESEGPFFPIEEEVPHITLRPILPEPIPSLRPYDPYPHPEQKIDEAVDEGHEAVDEGNTNVDVGRGDGDHSHLDSEKELSPECLLGIVIAH</sequence>
<dbReference type="InterPro" id="IPR009030">
    <property type="entry name" value="Growth_fac_rcpt_cys_sf"/>
</dbReference>
<dbReference type="PANTHER" id="PTHR24050:SF28">
    <property type="entry name" value="UROMODULIN-LIKE"/>
    <property type="match status" value="1"/>
</dbReference>
<evidence type="ECO:0000259" key="7">
    <source>
        <dbReference type="PROSITE" id="PS50026"/>
    </source>
</evidence>
<feature type="compositionally biased region" description="Basic and acidic residues" evidence="6">
    <location>
        <begin position="185"/>
        <end position="198"/>
    </location>
</feature>
<evidence type="ECO:0000256" key="3">
    <source>
        <dbReference type="ARBA" id="ARBA00022737"/>
    </source>
</evidence>
<dbReference type="PROSITE" id="PS50026">
    <property type="entry name" value="EGF_3"/>
    <property type="match status" value="2"/>
</dbReference>
<dbReference type="InterPro" id="IPR000742">
    <property type="entry name" value="EGF"/>
</dbReference>